<protein>
    <submittedName>
        <fullName evidence="1">Uncharacterized protein YlaI</fullName>
    </submittedName>
</protein>
<dbReference type="Proteomes" id="UP000808914">
    <property type="component" value="Unassembled WGS sequence"/>
</dbReference>
<dbReference type="InterPro" id="IPR019241">
    <property type="entry name" value="DUF2197"/>
</dbReference>
<dbReference type="EMBL" id="JAFBER010000002">
    <property type="protein sequence ID" value="MBM7644217.1"/>
    <property type="molecule type" value="Genomic_DNA"/>
</dbReference>
<keyword evidence="2" id="KW-1185">Reference proteome</keyword>
<reference evidence="1 2" key="1">
    <citation type="submission" date="2021-01" db="EMBL/GenBank/DDBJ databases">
        <title>Genomic Encyclopedia of Type Strains, Phase IV (KMG-IV): sequencing the most valuable type-strain genomes for metagenomic binning, comparative biology and taxonomic classification.</title>
        <authorList>
            <person name="Goeker M."/>
        </authorList>
    </citation>
    <scope>NUCLEOTIDE SEQUENCE [LARGE SCALE GENOMIC DNA]</scope>
    <source>
        <strain evidence="1 2">DSM 28236</strain>
    </source>
</reference>
<organism evidence="1 2">
    <name type="scientific">Scopulibacillus daqui</name>
    <dbReference type="NCBI Taxonomy" id="1469162"/>
    <lineage>
        <taxon>Bacteria</taxon>
        <taxon>Bacillati</taxon>
        <taxon>Bacillota</taxon>
        <taxon>Bacilli</taxon>
        <taxon>Bacillales</taxon>
        <taxon>Sporolactobacillaceae</taxon>
        <taxon>Scopulibacillus</taxon>
    </lineage>
</organism>
<comment type="caution">
    <text evidence="1">The sequence shown here is derived from an EMBL/GenBank/DDBJ whole genome shotgun (WGS) entry which is preliminary data.</text>
</comment>
<name>A0ABS2PVY7_9BACL</name>
<evidence type="ECO:0000313" key="2">
    <source>
        <dbReference type="Proteomes" id="UP000808914"/>
    </source>
</evidence>
<sequence>MRVKCAICDKVENIDDESSVAKRLRNRPIHTYMCEECYQRIAERTKERWATGKFHIYRGADS</sequence>
<gene>
    <name evidence="1" type="ORF">JOD45_000410</name>
</gene>
<accession>A0ABS2PVY7</accession>
<proteinExistence type="predicted"/>
<evidence type="ECO:0000313" key="1">
    <source>
        <dbReference type="EMBL" id="MBM7644217.1"/>
    </source>
</evidence>
<dbReference type="Pfam" id="PF09963">
    <property type="entry name" value="DUF2197"/>
    <property type="match status" value="1"/>
</dbReference>
<dbReference type="RefSeq" id="WP_205002200.1">
    <property type="nucleotide sequence ID" value="NZ_JAFBER010000002.1"/>
</dbReference>